<dbReference type="InterPro" id="IPR003439">
    <property type="entry name" value="ABC_transporter-like_ATP-bd"/>
</dbReference>
<comment type="subcellular location">
    <subcellularLocation>
        <location evidence="1">Cell membrane</location>
        <topology evidence="1">Multi-pass membrane protein</topology>
    </subcellularLocation>
</comment>
<dbReference type="PROSITE" id="PS00211">
    <property type="entry name" value="ABC_TRANSPORTER_1"/>
    <property type="match status" value="1"/>
</dbReference>
<feature type="transmembrane region" description="Helical" evidence="7">
    <location>
        <begin position="133"/>
        <end position="151"/>
    </location>
</feature>
<dbReference type="PROSITE" id="PS50893">
    <property type="entry name" value="ABC_TRANSPORTER_2"/>
    <property type="match status" value="1"/>
</dbReference>
<dbReference type="SMART" id="SM00382">
    <property type="entry name" value="AAA"/>
    <property type="match status" value="1"/>
</dbReference>
<evidence type="ECO:0000256" key="1">
    <source>
        <dbReference type="ARBA" id="ARBA00004651"/>
    </source>
</evidence>
<keyword evidence="6 7" id="KW-0472">Membrane</keyword>
<feature type="transmembrane region" description="Helical" evidence="7">
    <location>
        <begin position="157"/>
        <end position="176"/>
    </location>
</feature>
<evidence type="ECO:0000313" key="10">
    <source>
        <dbReference type="EMBL" id="MFD1223705.1"/>
    </source>
</evidence>
<evidence type="ECO:0000256" key="7">
    <source>
        <dbReference type="SAM" id="Phobius"/>
    </source>
</evidence>
<comment type="caution">
    <text evidence="10">The sequence shown here is derived from an EMBL/GenBank/DDBJ whole genome shotgun (WGS) entry which is preliminary data.</text>
</comment>
<evidence type="ECO:0000313" key="11">
    <source>
        <dbReference type="Proteomes" id="UP001597180"/>
    </source>
</evidence>
<dbReference type="SUPFAM" id="SSF52540">
    <property type="entry name" value="P-loop containing nucleoside triphosphate hydrolases"/>
    <property type="match status" value="1"/>
</dbReference>
<sequence>MSFFKKYVRKYWKLFTIAVLFLTCEALADLTLPTVMSHIVDVGVAGNDMNYVLSMGGFMLLITFLGALAATGRNILASRVSQKFGAELRKDLFAKIQTLSFENIDQFERASLITRLTNDVTQVQNFTNGLMRIFVKAPLLCIGSLIMATRLNPQLSIVLAVVVPIVGILIALNMKIGFPRFIRVQKALDSVNGVMREYLSGVRVVKAFNRFDYEVDKFHHVNETYQARSIEAMRAMSIFNPAIMLTVNIGIIAVLWFGGLGVSNGSIQVGHIIAFINYMTQILFSLMTISMVFNMFIRAKASAQRIGEVFDQQSRMTWKPDTQLNPQQSGRVDFENVSFSYEGASGDPVVKGVTLTCMPGETVGIIGSTGSGKSSLVGLIPRFYDATSGTVKVNGVDVTRIDPAKLREKIAIVPQKTVLFTGTVTENIRWGKEDATMEEIIQAAEIAEAHPFITSFPEGYETRLGQRGINFSGGQKQRVSIARALVRKPEILILDDCTSAVDTATEARIKEGLKKYTQGLTCILIAQRISSVMDADKIVVLDQGEVVGIGKHDELMRSCQVYQEIYLSQMGKEAHRNVEA</sequence>
<dbReference type="CDD" id="cd18548">
    <property type="entry name" value="ABC_6TM_Tm287_like"/>
    <property type="match status" value="1"/>
</dbReference>
<keyword evidence="3" id="KW-0547">Nucleotide-binding</keyword>
<reference evidence="11" key="1">
    <citation type="journal article" date="2019" name="Int. J. Syst. Evol. Microbiol.">
        <title>The Global Catalogue of Microorganisms (GCM) 10K type strain sequencing project: providing services to taxonomists for standard genome sequencing and annotation.</title>
        <authorList>
            <consortium name="The Broad Institute Genomics Platform"/>
            <consortium name="The Broad Institute Genome Sequencing Center for Infectious Disease"/>
            <person name="Wu L."/>
            <person name="Ma J."/>
        </authorList>
    </citation>
    <scope>NUCLEOTIDE SEQUENCE [LARGE SCALE GENOMIC DNA]</scope>
    <source>
        <strain evidence="11">CCUG 53270</strain>
    </source>
</reference>
<evidence type="ECO:0000259" key="8">
    <source>
        <dbReference type="PROSITE" id="PS50893"/>
    </source>
</evidence>
<dbReference type="Gene3D" id="1.20.1560.10">
    <property type="entry name" value="ABC transporter type 1, transmembrane domain"/>
    <property type="match status" value="1"/>
</dbReference>
<dbReference type="PROSITE" id="PS50929">
    <property type="entry name" value="ABC_TM1F"/>
    <property type="match status" value="1"/>
</dbReference>
<dbReference type="Pfam" id="PF00664">
    <property type="entry name" value="ABC_membrane"/>
    <property type="match status" value="1"/>
</dbReference>
<proteinExistence type="predicted"/>
<feature type="transmembrane region" description="Helical" evidence="7">
    <location>
        <begin position="278"/>
        <end position="297"/>
    </location>
</feature>
<evidence type="ECO:0000259" key="9">
    <source>
        <dbReference type="PROSITE" id="PS50929"/>
    </source>
</evidence>
<feature type="transmembrane region" description="Helical" evidence="7">
    <location>
        <begin position="52"/>
        <end position="71"/>
    </location>
</feature>
<feature type="domain" description="ABC transmembrane type-1" evidence="9">
    <location>
        <begin position="17"/>
        <end position="298"/>
    </location>
</feature>
<protein>
    <submittedName>
        <fullName evidence="10">ABC transporter ATP-binding protein</fullName>
    </submittedName>
</protein>
<dbReference type="GO" id="GO:0005524">
    <property type="term" value="F:ATP binding"/>
    <property type="evidence" value="ECO:0007669"/>
    <property type="project" value="UniProtKB-KW"/>
</dbReference>
<name>A0ABW3UVT1_9BACL</name>
<accession>A0ABW3UVT1</accession>
<keyword evidence="11" id="KW-1185">Reference proteome</keyword>
<dbReference type="PANTHER" id="PTHR43394">
    <property type="entry name" value="ATP-DEPENDENT PERMEASE MDL1, MITOCHONDRIAL"/>
    <property type="match status" value="1"/>
</dbReference>
<dbReference type="RefSeq" id="WP_345587863.1">
    <property type="nucleotide sequence ID" value="NZ_BAABJG010000014.1"/>
</dbReference>
<dbReference type="InterPro" id="IPR036640">
    <property type="entry name" value="ABC1_TM_sf"/>
</dbReference>
<dbReference type="Gene3D" id="3.40.50.300">
    <property type="entry name" value="P-loop containing nucleotide triphosphate hydrolases"/>
    <property type="match status" value="1"/>
</dbReference>
<evidence type="ECO:0000256" key="2">
    <source>
        <dbReference type="ARBA" id="ARBA00022692"/>
    </source>
</evidence>
<dbReference type="SUPFAM" id="SSF90123">
    <property type="entry name" value="ABC transporter transmembrane region"/>
    <property type="match status" value="1"/>
</dbReference>
<dbReference type="Proteomes" id="UP001597180">
    <property type="component" value="Unassembled WGS sequence"/>
</dbReference>
<dbReference type="InterPro" id="IPR039421">
    <property type="entry name" value="Type_1_exporter"/>
</dbReference>
<dbReference type="InterPro" id="IPR027417">
    <property type="entry name" value="P-loop_NTPase"/>
</dbReference>
<gene>
    <name evidence="10" type="ORF">ACFQ4B_26640</name>
</gene>
<dbReference type="InterPro" id="IPR011527">
    <property type="entry name" value="ABC1_TM_dom"/>
</dbReference>
<evidence type="ECO:0000256" key="5">
    <source>
        <dbReference type="ARBA" id="ARBA00022989"/>
    </source>
</evidence>
<dbReference type="PANTHER" id="PTHR43394:SF1">
    <property type="entry name" value="ATP-BINDING CASSETTE SUB-FAMILY B MEMBER 10, MITOCHONDRIAL"/>
    <property type="match status" value="1"/>
</dbReference>
<dbReference type="EMBL" id="JBHTLU010000036">
    <property type="protein sequence ID" value="MFD1223705.1"/>
    <property type="molecule type" value="Genomic_DNA"/>
</dbReference>
<dbReference type="InterPro" id="IPR017871">
    <property type="entry name" value="ABC_transporter-like_CS"/>
</dbReference>
<keyword evidence="2 7" id="KW-0812">Transmembrane</keyword>
<feature type="transmembrane region" description="Helical" evidence="7">
    <location>
        <begin position="238"/>
        <end position="258"/>
    </location>
</feature>
<evidence type="ECO:0000256" key="6">
    <source>
        <dbReference type="ARBA" id="ARBA00023136"/>
    </source>
</evidence>
<organism evidence="10 11">
    <name type="scientific">Paenibacillus vulneris</name>
    <dbReference type="NCBI Taxonomy" id="1133364"/>
    <lineage>
        <taxon>Bacteria</taxon>
        <taxon>Bacillati</taxon>
        <taxon>Bacillota</taxon>
        <taxon>Bacilli</taxon>
        <taxon>Bacillales</taxon>
        <taxon>Paenibacillaceae</taxon>
        <taxon>Paenibacillus</taxon>
    </lineage>
</organism>
<feature type="domain" description="ABC transporter" evidence="8">
    <location>
        <begin position="332"/>
        <end position="568"/>
    </location>
</feature>
<dbReference type="InterPro" id="IPR003593">
    <property type="entry name" value="AAA+_ATPase"/>
</dbReference>
<evidence type="ECO:0000256" key="4">
    <source>
        <dbReference type="ARBA" id="ARBA00022840"/>
    </source>
</evidence>
<dbReference type="Pfam" id="PF00005">
    <property type="entry name" value="ABC_tran"/>
    <property type="match status" value="1"/>
</dbReference>
<keyword evidence="5 7" id="KW-1133">Transmembrane helix</keyword>
<keyword evidence="4 10" id="KW-0067">ATP-binding</keyword>
<evidence type="ECO:0000256" key="3">
    <source>
        <dbReference type="ARBA" id="ARBA00022741"/>
    </source>
</evidence>